<dbReference type="Proteomes" id="UP000681722">
    <property type="component" value="Unassembled WGS sequence"/>
</dbReference>
<gene>
    <name evidence="2" type="ORF">GPM918_LOCUS20148</name>
    <name evidence="1" type="ORF">OVA965_LOCUS20403</name>
    <name evidence="3" type="ORF">SRO942_LOCUS20145</name>
    <name evidence="4" type="ORF">TMI583_LOCUS20768</name>
</gene>
<evidence type="ECO:0000313" key="4">
    <source>
        <dbReference type="EMBL" id="CAF3903478.1"/>
    </source>
</evidence>
<dbReference type="EMBL" id="CAJOBA010019372">
    <property type="protein sequence ID" value="CAF3903478.1"/>
    <property type="molecule type" value="Genomic_DNA"/>
</dbReference>
<evidence type="ECO:0000313" key="2">
    <source>
        <dbReference type="EMBL" id="CAF1130142.1"/>
    </source>
</evidence>
<name>A0A814RBA8_9BILA</name>
<organism evidence="2 5">
    <name type="scientific">Didymodactylos carnosus</name>
    <dbReference type="NCBI Taxonomy" id="1234261"/>
    <lineage>
        <taxon>Eukaryota</taxon>
        <taxon>Metazoa</taxon>
        <taxon>Spiralia</taxon>
        <taxon>Gnathifera</taxon>
        <taxon>Rotifera</taxon>
        <taxon>Eurotatoria</taxon>
        <taxon>Bdelloidea</taxon>
        <taxon>Philodinida</taxon>
        <taxon>Philodinidae</taxon>
        <taxon>Didymodactylos</taxon>
    </lineage>
</organism>
<dbReference type="Proteomes" id="UP000663829">
    <property type="component" value="Unassembled WGS sequence"/>
</dbReference>
<dbReference type="EMBL" id="CAJNOK010010829">
    <property type="protein sequence ID" value="CAF1125793.1"/>
    <property type="molecule type" value="Genomic_DNA"/>
</dbReference>
<dbReference type="Proteomes" id="UP000682733">
    <property type="component" value="Unassembled WGS sequence"/>
</dbReference>
<evidence type="ECO:0000313" key="5">
    <source>
        <dbReference type="Proteomes" id="UP000663829"/>
    </source>
</evidence>
<dbReference type="OrthoDB" id="9977851at2759"/>
<dbReference type="Proteomes" id="UP000677228">
    <property type="component" value="Unassembled WGS sequence"/>
</dbReference>
<dbReference type="AlphaFoldDB" id="A0A814RBA8"/>
<protein>
    <submittedName>
        <fullName evidence="2">Uncharacterized protein</fullName>
    </submittedName>
</protein>
<dbReference type="EMBL" id="CAJOBC010006294">
    <property type="protein sequence ID" value="CAF3893854.1"/>
    <property type="molecule type" value="Genomic_DNA"/>
</dbReference>
<comment type="caution">
    <text evidence="2">The sequence shown here is derived from an EMBL/GenBank/DDBJ whole genome shotgun (WGS) entry which is preliminary data.</text>
</comment>
<evidence type="ECO:0000313" key="3">
    <source>
        <dbReference type="EMBL" id="CAF3893854.1"/>
    </source>
</evidence>
<accession>A0A814RBA8</accession>
<dbReference type="EMBL" id="CAJNOQ010006294">
    <property type="protein sequence ID" value="CAF1130142.1"/>
    <property type="molecule type" value="Genomic_DNA"/>
</dbReference>
<reference evidence="2" key="1">
    <citation type="submission" date="2021-02" db="EMBL/GenBank/DDBJ databases">
        <authorList>
            <person name="Nowell W R."/>
        </authorList>
    </citation>
    <scope>NUCLEOTIDE SEQUENCE</scope>
</reference>
<keyword evidence="5" id="KW-1185">Reference proteome</keyword>
<sequence>MGILRGKESALENIEKSKTAFLAKLSDAEKGPPTHTMPPTEHYVLRFDKESVRNLRGRVYESMKEYSYEQKGEGIAPMLITTEKELENSRPLDPKVGDRYVACIFDNLHHIDVLILIDWSEVDELVKTANARRKSVV</sequence>
<evidence type="ECO:0000313" key="1">
    <source>
        <dbReference type="EMBL" id="CAF1125793.1"/>
    </source>
</evidence>
<proteinExistence type="predicted"/>